<feature type="domain" description="AAA" evidence="2">
    <location>
        <begin position="23"/>
        <end position="138"/>
    </location>
</feature>
<reference evidence="4" key="1">
    <citation type="submission" date="2019-09" db="EMBL/GenBank/DDBJ databases">
        <title>Characterisation of the sponge microbiome using genome-centric metagenomics.</title>
        <authorList>
            <person name="Engelberts J.P."/>
            <person name="Robbins S.J."/>
            <person name="De Goeij J.M."/>
            <person name="Aranda M."/>
            <person name="Bell S.C."/>
            <person name="Webster N.S."/>
        </authorList>
    </citation>
    <scope>NUCLEOTIDE SEQUENCE</scope>
    <source>
        <strain evidence="4">SB0664_bin_27</strain>
    </source>
</reference>
<keyword evidence="4" id="KW-0067">ATP-binding</keyword>
<dbReference type="Pfam" id="PF13635">
    <property type="entry name" value="DUF4143"/>
    <property type="match status" value="1"/>
</dbReference>
<accession>A0A6B0YVE2</accession>
<keyword evidence="4" id="KW-0547">Nucleotide-binding</keyword>
<evidence type="ECO:0000256" key="1">
    <source>
        <dbReference type="SAM" id="MobiDB-lite"/>
    </source>
</evidence>
<dbReference type="SUPFAM" id="SSF52540">
    <property type="entry name" value="P-loop containing nucleoside triphosphate hydrolases"/>
    <property type="match status" value="1"/>
</dbReference>
<evidence type="ECO:0000259" key="2">
    <source>
        <dbReference type="Pfam" id="PF13173"/>
    </source>
</evidence>
<protein>
    <submittedName>
        <fullName evidence="4">ATP-binding protein</fullName>
    </submittedName>
</protein>
<feature type="region of interest" description="Disordered" evidence="1">
    <location>
        <begin position="161"/>
        <end position="181"/>
    </location>
</feature>
<dbReference type="PANTHER" id="PTHR43566">
    <property type="entry name" value="CONSERVED PROTEIN"/>
    <property type="match status" value="1"/>
</dbReference>
<dbReference type="EMBL" id="VXRG01000116">
    <property type="protein sequence ID" value="MXY94577.1"/>
    <property type="molecule type" value="Genomic_DNA"/>
</dbReference>
<feature type="non-terminal residue" evidence="4">
    <location>
        <position position="332"/>
    </location>
</feature>
<dbReference type="Pfam" id="PF13173">
    <property type="entry name" value="AAA_14"/>
    <property type="match status" value="1"/>
</dbReference>
<organism evidence="4">
    <name type="scientific">Caldilineaceae bacterium SB0664_bin_27</name>
    <dbReference type="NCBI Taxonomy" id="2605260"/>
    <lineage>
        <taxon>Bacteria</taxon>
        <taxon>Bacillati</taxon>
        <taxon>Chloroflexota</taxon>
        <taxon>Caldilineae</taxon>
        <taxon>Caldilineales</taxon>
        <taxon>Caldilineaceae</taxon>
    </lineage>
</organism>
<dbReference type="AlphaFoldDB" id="A0A6B0YVE2"/>
<comment type="caution">
    <text evidence="4">The sequence shown here is derived from an EMBL/GenBank/DDBJ whole genome shotgun (WGS) entry which is preliminary data.</text>
</comment>
<dbReference type="InterPro" id="IPR041682">
    <property type="entry name" value="AAA_14"/>
</dbReference>
<dbReference type="GO" id="GO:0005524">
    <property type="term" value="F:ATP binding"/>
    <property type="evidence" value="ECO:0007669"/>
    <property type="project" value="UniProtKB-KW"/>
</dbReference>
<proteinExistence type="predicted"/>
<gene>
    <name evidence="4" type="ORF">F4Y42_14135</name>
</gene>
<feature type="domain" description="DUF4143" evidence="3">
    <location>
        <begin position="203"/>
        <end position="326"/>
    </location>
</feature>
<evidence type="ECO:0000259" key="3">
    <source>
        <dbReference type="Pfam" id="PF13635"/>
    </source>
</evidence>
<sequence length="332" mass="36981">MDADRSLFPRSLAPVLREALADTPVVCLLGPRQSGKTTLAQQLAPDRAFVSLDEHNYYQTAGVDPDGFVASLPEAVTLDEVQRVPALLSAIKRAVDQNRHPGRFLLTGSGNLLLVPTITESLAGRMEMAQLHPLTEAEKERQPGRFLSDLLTGALKPGIRAKAEPTGPSLPERLVAGGYPEPLTRTPSRARQWHRQYLRSIIERDVQDVARVKDAQELARLLELLALRNAELLNTCNLANTLNLHRATVDHYIAVLERLFLVRRLPAWHRNPAKRLVKTPKIHLLDSGLAATLADLTAADWLNHRDRMGHLLESFVVQQLMAQAPWTEPDLR</sequence>
<name>A0A6B0YVE2_9CHLR</name>
<dbReference type="InterPro" id="IPR025420">
    <property type="entry name" value="DUF4143"/>
</dbReference>
<dbReference type="InterPro" id="IPR027417">
    <property type="entry name" value="P-loop_NTPase"/>
</dbReference>
<dbReference type="PANTHER" id="PTHR43566:SF2">
    <property type="entry name" value="DUF4143 DOMAIN-CONTAINING PROTEIN"/>
    <property type="match status" value="1"/>
</dbReference>
<evidence type="ECO:0000313" key="4">
    <source>
        <dbReference type="EMBL" id="MXY94577.1"/>
    </source>
</evidence>